<dbReference type="RefSeq" id="WP_187761565.1">
    <property type="nucleotide sequence ID" value="NZ_CP061038.1"/>
</dbReference>
<organism evidence="1 2">
    <name type="scientific">Sphingomonas alpina</name>
    <dbReference type="NCBI Taxonomy" id="653931"/>
    <lineage>
        <taxon>Bacteria</taxon>
        <taxon>Pseudomonadati</taxon>
        <taxon>Pseudomonadota</taxon>
        <taxon>Alphaproteobacteria</taxon>
        <taxon>Sphingomonadales</taxon>
        <taxon>Sphingomonadaceae</taxon>
        <taxon>Sphingomonas</taxon>
    </lineage>
</organism>
<dbReference type="Proteomes" id="UP000516148">
    <property type="component" value="Chromosome"/>
</dbReference>
<gene>
    <name evidence="1" type="ORF">H3Z74_21680</name>
</gene>
<dbReference type="EMBL" id="CP061038">
    <property type="protein sequence ID" value="QNQ09248.1"/>
    <property type="molecule type" value="Genomic_DNA"/>
</dbReference>
<dbReference type="AlphaFoldDB" id="A0A7H0LHU5"/>
<name>A0A7H0LHU5_9SPHN</name>
<evidence type="ECO:0000313" key="2">
    <source>
        <dbReference type="Proteomes" id="UP000516148"/>
    </source>
</evidence>
<dbReference type="KEGG" id="spap:H3Z74_21680"/>
<protein>
    <submittedName>
        <fullName evidence="1">Uncharacterized protein</fullName>
    </submittedName>
</protein>
<reference evidence="1 2" key="1">
    <citation type="submission" date="2020-09" db="EMBL/GenBank/DDBJ databases">
        <title>Sphingomonas sp., a new species isolated from pork steak.</title>
        <authorList>
            <person name="Heidler von Heilborn D."/>
        </authorList>
    </citation>
    <scope>NUCLEOTIDE SEQUENCE [LARGE SCALE GENOMIC DNA]</scope>
    <source>
        <strain evidence="2">S8-3T</strain>
    </source>
</reference>
<keyword evidence="2" id="KW-1185">Reference proteome</keyword>
<evidence type="ECO:0000313" key="1">
    <source>
        <dbReference type="EMBL" id="QNQ09248.1"/>
    </source>
</evidence>
<accession>A0A7H0LHU5</accession>
<proteinExistence type="predicted"/>
<sequence>MARVTPVQTNFNGGEISRRLHSRFDLNLYDIGLAELAGWVPLPEGGIDATPGFIYVEMAAGPCRLMPFDYNATQGYVLEMSDGIARLFTNDARIEDAGDPVEVEIPYSFAQIGGLNYEQSYDVLYLFHPEVQTQLFTRTGADTFVVDPLELENGPFEPRNKIETRVVSASAVSGTVTLTATGPIFEAGDVGGLFQLEADDFGDISSWEPGITVTVGQLLVWNERVYRVAGGSGRTGTVAPIHNKGVEWDGIGQGKDLNDKNAGGVQLEYMHDRFGVLRITAYTDSTHVTALVLRQLPFTAATSYDYEGGYWDEWGNYVPPENSVTYGFGSWRWRFGAFSTRRGWPTCGVVWNERLVLAKGSTIYGSVTGDLTDHSTYNELGEISSDMAFIATVKDPNGIVGLIADDKLLMMTASGMFALGPSNAASGVGPNNLRVDRENNEGAAATMPVELDGRSVYIGKSRRRVIEAAYQAQRDRQDSIDLSRYARHIGAPRFLSLASQKDPNRLIWALRADGTLAVAAYVPEEQVLGWATRPLAPGLLAKSICTITDPAGELSQLWVSIERDGAWHVARLSQFRQEDDEQDPVMTDLAWEYDGAPATEFGPVPWLAGAAVQVQASVADGVGVTYRSVTVDGDGMFEIGNPASRVAVGLPFLARFTTLPGNGGSENGPAMGKMRRISRMAISVLKTRGLQISVQGTTPRDIEQLFADSTTNEGFQPDTGIVTLEDCGEHDRFGQITVTRVAPCGATIRAIQPTTDVAAR</sequence>